<evidence type="ECO:0000313" key="3">
    <source>
        <dbReference type="Proteomes" id="UP001229346"/>
    </source>
</evidence>
<dbReference type="RefSeq" id="WP_307206489.1">
    <property type="nucleotide sequence ID" value="NZ_JAUSSU010000009.1"/>
</dbReference>
<comment type="caution">
    <text evidence="2">The sequence shown here is derived from an EMBL/GenBank/DDBJ whole genome shotgun (WGS) entry which is preliminary data.</text>
</comment>
<reference evidence="2 3" key="1">
    <citation type="submission" date="2023-07" db="EMBL/GenBank/DDBJ databases">
        <title>Sorghum-associated microbial communities from plants grown in Nebraska, USA.</title>
        <authorList>
            <person name="Schachtman D."/>
        </authorList>
    </citation>
    <scope>NUCLEOTIDE SEQUENCE [LARGE SCALE GENOMIC DNA]</scope>
    <source>
        <strain evidence="2 3">CC482</strain>
    </source>
</reference>
<keyword evidence="1" id="KW-0472">Membrane</keyword>
<organism evidence="2 3">
    <name type="scientific">Paenibacillus harenae</name>
    <dbReference type="NCBI Taxonomy" id="306543"/>
    <lineage>
        <taxon>Bacteria</taxon>
        <taxon>Bacillati</taxon>
        <taxon>Bacillota</taxon>
        <taxon>Bacilli</taxon>
        <taxon>Bacillales</taxon>
        <taxon>Paenibacillaceae</taxon>
        <taxon>Paenibacillus</taxon>
    </lineage>
</organism>
<keyword evidence="3" id="KW-1185">Reference proteome</keyword>
<gene>
    <name evidence="2" type="ORF">J2T15_004579</name>
</gene>
<dbReference type="Proteomes" id="UP001229346">
    <property type="component" value="Unassembled WGS sequence"/>
</dbReference>
<protein>
    <submittedName>
        <fullName evidence="2">Uncharacterized protein</fullName>
    </submittedName>
</protein>
<dbReference type="EMBL" id="JAUSSU010000009">
    <property type="protein sequence ID" value="MDQ0115122.1"/>
    <property type="molecule type" value="Genomic_DNA"/>
</dbReference>
<evidence type="ECO:0000313" key="2">
    <source>
        <dbReference type="EMBL" id="MDQ0115122.1"/>
    </source>
</evidence>
<sequence>MPIWLKVLLIAAVWLADAGASEKDEKKNHSVGILFVCGLIVTYLIKFIWL</sequence>
<keyword evidence="1" id="KW-0812">Transmembrane</keyword>
<keyword evidence="1" id="KW-1133">Transmembrane helix</keyword>
<name>A0ABT9U7C8_PAEHA</name>
<proteinExistence type="predicted"/>
<feature type="transmembrane region" description="Helical" evidence="1">
    <location>
        <begin position="30"/>
        <end position="49"/>
    </location>
</feature>
<evidence type="ECO:0000256" key="1">
    <source>
        <dbReference type="SAM" id="Phobius"/>
    </source>
</evidence>
<accession>A0ABT9U7C8</accession>